<dbReference type="GO" id="GO:0005524">
    <property type="term" value="F:ATP binding"/>
    <property type="evidence" value="ECO:0007669"/>
    <property type="project" value="UniProtKB-UniRule"/>
</dbReference>
<feature type="compositionally biased region" description="Low complexity" evidence="4">
    <location>
        <begin position="793"/>
        <end position="807"/>
    </location>
</feature>
<feature type="compositionally biased region" description="Basic and acidic residues" evidence="4">
    <location>
        <begin position="725"/>
        <end position="759"/>
    </location>
</feature>
<dbReference type="InterPro" id="IPR036961">
    <property type="entry name" value="Kinesin_motor_dom_sf"/>
</dbReference>
<feature type="compositionally biased region" description="Polar residues" evidence="4">
    <location>
        <begin position="1240"/>
        <end position="1257"/>
    </location>
</feature>
<dbReference type="InterPro" id="IPR027640">
    <property type="entry name" value="Kinesin-like_fam"/>
</dbReference>
<dbReference type="PRINTS" id="PR00380">
    <property type="entry name" value="KINESINHEAVY"/>
</dbReference>
<dbReference type="PROSITE" id="PS50067">
    <property type="entry name" value="KINESIN_MOTOR_2"/>
    <property type="match status" value="1"/>
</dbReference>
<feature type="compositionally biased region" description="Polar residues" evidence="4">
    <location>
        <begin position="1281"/>
        <end position="1290"/>
    </location>
</feature>
<dbReference type="InterPro" id="IPR027417">
    <property type="entry name" value="P-loop_NTPase"/>
</dbReference>
<dbReference type="InterPro" id="IPR019821">
    <property type="entry name" value="Kinesin_motor_CS"/>
</dbReference>
<evidence type="ECO:0000256" key="4">
    <source>
        <dbReference type="SAM" id="MobiDB-lite"/>
    </source>
</evidence>
<dbReference type="GO" id="GO:0008017">
    <property type="term" value="F:microtubule binding"/>
    <property type="evidence" value="ECO:0007669"/>
    <property type="project" value="InterPro"/>
</dbReference>
<name>A0A0M0LD54_9EUKA</name>
<feature type="region of interest" description="Disordered" evidence="4">
    <location>
        <begin position="1217"/>
        <end position="1339"/>
    </location>
</feature>
<dbReference type="Proteomes" id="UP000037460">
    <property type="component" value="Unassembled WGS sequence"/>
</dbReference>
<feature type="region of interest" description="Disordered" evidence="4">
    <location>
        <begin position="339"/>
        <end position="371"/>
    </location>
</feature>
<feature type="domain" description="Kinesin motor" evidence="5">
    <location>
        <begin position="355"/>
        <end position="668"/>
    </location>
</feature>
<feature type="region of interest" description="Disordered" evidence="4">
    <location>
        <begin position="981"/>
        <end position="1000"/>
    </location>
</feature>
<keyword evidence="2 3" id="KW-0067">ATP-binding</keyword>
<dbReference type="GO" id="GO:0003777">
    <property type="term" value="F:microtubule motor activity"/>
    <property type="evidence" value="ECO:0007669"/>
    <property type="project" value="InterPro"/>
</dbReference>
<sequence length="1339" mass="138894">MARQSSSKTRSSVASVTEEATGDNGAANTVSPTEDAVVAAVGADAVEGGPPLELHEVLQLLFSWLQDTRALYSESRADLEQLRTAHADDVRSAQGAIAQLARKHASYTKCLKEELALVRKEAATAKEAAAASMAAGSPRRRASFDEMNASSWAAEVERLRDGLRKAEAQLVHEREARELLLQEQAEADRLRAEAAAAREQAEAAEADAGAERGNEALHEELAQLREQLSASISAASEAAEARQVAETDAQAARHEAAAARTQALMAEAAAKVAEAAAREAEVSARAEAAASFEEAHASALAAVSKCQADTERASGGLIRSEWRFKGERAKVRLAEAKASEAAARAGAPGTEEARGPSAVVAPPPPEGGPSRSVVVQAPNASQTVGGSIKTFEFDGVFAPEASSASVFEELQPLTRKVAAGATAAILAYGQTGSGKTYTVSALHNLALRELWAGEAANGGSAALAVSLAEVYMDEVRDLGRPADPIPAAGTKFAFGSAVASAGVTPRSSEVDASTLTWTTVTSAEAACALVSSALERRVTADNGLNSVSSRSHLIIFYALLGPRGERKGQLALVDLAGSERLGRTEATGGLRDEAISINRSLTALGDVLHALVGKTEHVPYRHSKLTTLLQPCLKRGARVALIIAASPSSEDALETIQTLGFGVRARNVHLGPMASTSSAAGGAAGGGLQKEVARLQKELVEAKAQAAAHERSLASFKQQASSTDEAAKGKSEAIKRAEAKAKEAEHALKRSEAAAHAERSRLLKEMEELQRKLDVATSRARRPERPERPEPSAPAALPQALSAPTTARQPRLAPAEAKKEARAPAVEAPKPKQPSKAVVAATKAGAAPTKAATAVATGGAPADAAAAAEVAASESAAAEEVAAEAFAALPTCHVAVDEGSPRRQISCAAAAVCMGYACSCGVYDEVSPAVGGETEAPPASLTTESLPYDPADMEAAALMSFVGHEAAAVLEAAAAAARAEVMQEESQPSSSPRGTLRGTDNWPQQVLKRLSAVQDSVVPPGAPLSPRRASLLNMPPSQAGAKPATVEVDGVSDGWAVPSRRESGGSSSVISGLSATNESTIFAHRLDSAREAFNGTPDMALDAWLEPSERSEMLDTSNETSLRLSTSPLVAHLNELLAEGKAEQVAPSLDDRLAATDSMEDMVREMLASARATSKDTSFLEDRPYGKEVADSGAADETHEQHLAVTFALLPHEAALASPASAPRTTPRHGGSRPTVAKTPGSQHSHSAARTPASASAKTPLAPLVPRLGLTPGSAKPQRRPLQSTPSSGAPLTCPSRVLVRAQTAEEPLSARTPTEQRTLAQTARTPKAVWAPPEKGWR</sequence>
<evidence type="ECO:0000256" key="3">
    <source>
        <dbReference type="PROSITE-ProRule" id="PRU00283"/>
    </source>
</evidence>
<dbReference type="Pfam" id="PF00225">
    <property type="entry name" value="Kinesin"/>
    <property type="match status" value="1"/>
</dbReference>
<keyword evidence="3" id="KW-0505">Motor protein</keyword>
<evidence type="ECO:0000256" key="1">
    <source>
        <dbReference type="ARBA" id="ARBA00022741"/>
    </source>
</evidence>
<accession>A0A0M0LD54</accession>
<feature type="compositionally biased region" description="Basic and acidic residues" evidence="4">
    <location>
        <begin position="1178"/>
        <end position="1197"/>
    </location>
</feature>
<dbReference type="PROSITE" id="PS00411">
    <property type="entry name" value="KINESIN_MOTOR_1"/>
    <property type="match status" value="1"/>
</dbReference>
<feature type="compositionally biased region" description="Polar residues" evidence="4">
    <location>
        <begin position="984"/>
        <end position="993"/>
    </location>
</feature>
<dbReference type="InterPro" id="IPR001752">
    <property type="entry name" value="Kinesin_motor_dom"/>
</dbReference>
<organism evidence="6 7">
    <name type="scientific">Chrysochromulina tobinii</name>
    <dbReference type="NCBI Taxonomy" id="1460289"/>
    <lineage>
        <taxon>Eukaryota</taxon>
        <taxon>Haptista</taxon>
        <taxon>Haptophyta</taxon>
        <taxon>Prymnesiophyceae</taxon>
        <taxon>Prymnesiales</taxon>
        <taxon>Chrysochromulinaceae</taxon>
        <taxon>Chrysochromulina</taxon>
    </lineage>
</organism>
<dbReference type="Gene3D" id="3.40.850.10">
    <property type="entry name" value="Kinesin motor domain"/>
    <property type="match status" value="1"/>
</dbReference>
<feature type="region of interest" description="Disordered" evidence="4">
    <location>
        <begin position="1013"/>
        <end position="1047"/>
    </location>
</feature>
<feature type="binding site" evidence="3">
    <location>
        <begin position="429"/>
        <end position="436"/>
    </location>
    <ligand>
        <name>ATP</name>
        <dbReference type="ChEBI" id="CHEBI:30616"/>
    </ligand>
</feature>
<dbReference type="GO" id="GO:0016787">
    <property type="term" value="F:hydrolase activity"/>
    <property type="evidence" value="ECO:0007669"/>
    <property type="project" value="UniProtKB-KW"/>
</dbReference>
<dbReference type="PANTHER" id="PTHR47972">
    <property type="entry name" value="KINESIN-LIKE PROTEIN KLP-3"/>
    <property type="match status" value="1"/>
</dbReference>
<proteinExistence type="inferred from homology"/>
<evidence type="ECO:0000313" key="7">
    <source>
        <dbReference type="Proteomes" id="UP000037460"/>
    </source>
</evidence>
<feature type="region of interest" description="Disordered" evidence="4">
    <location>
        <begin position="191"/>
        <end position="212"/>
    </location>
</feature>
<dbReference type="GO" id="GO:0007018">
    <property type="term" value="P:microtubule-based movement"/>
    <property type="evidence" value="ECO:0007669"/>
    <property type="project" value="InterPro"/>
</dbReference>
<dbReference type="EMBL" id="JWZX01000539">
    <property type="protein sequence ID" value="KOO48648.1"/>
    <property type="molecule type" value="Genomic_DNA"/>
</dbReference>
<dbReference type="SMART" id="SM00129">
    <property type="entry name" value="KISc"/>
    <property type="match status" value="1"/>
</dbReference>
<feature type="region of interest" description="Disordered" evidence="4">
    <location>
        <begin position="1171"/>
        <end position="1197"/>
    </location>
</feature>
<feature type="region of interest" description="Disordered" evidence="4">
    <location>
        <begin position="772"/>
        <end position="841"/>
    </location>
</feature>
<gene>
    <name evidence="6" type="ORF">Ctob_007962</name>
</gene>
<keyword evidence="6" id="KW-0378">Hydrolase</keyword>
<evidence type="ECO:0000256" key="2">
    <source>
        <dbReference type="ARBA" id="ARBA00022840"/>
    </source>
</evidence>
<feature type="compositionally biased region" description="Low complexity" evidence="4">
    <location>
        <begin position="339"/>
        <end position="360"/>
    </location>
</feature>
<reference evidence="7" key="1">
    <citation type="journal article" date="2015" name="PLoS Genet.">
        <title>Genome Sequence and Transcriptome Analyses of Chrysochromulina tobin: Metabolic Tools for Enhanced Algal Fitness in the Prominent Order Prymnesiales (Haptophyceae).</title>
        <authorList>
            <person name="Hovde B.T."/>
            <person name="Deodato C.R."/>
            <person name="Hunsperger H.M."/>
            <person name="Ryken S.A."/>
            <person name="Yost W."/>
            <person name="Jha R.K."/>
            <person name="Patterson J."/>
            <person name="Monnat R.J. Jr."/>
            <person name="Barlow S.B."/>
            <person name="Starkenburg S.R."/>
            <person name="Cattolico R.A."/>
        </authorList>
    </citation>
    <scope>NUCLEOTIDE SEQUENCE</scope>
    <source>
        <strain evidence="7">CCMP291</strain>
    </source>
</reference>
<feature type="compositionally biased region" description="Basic and acidic residues" evidence="4">
    <location>
        <begin position="781"/>
        <end position="790"/>
    </location>
</feature>
<feature type="compositionally biased region" description="Polar residues" evidence="4">
    <location>
        <begin position="1312"/>
        <end position="1325"/>
    </location>
</feature>
<comment type="caution">
    <text evidence="6">The sequence shown here is derived from an EMBL/GenBank/DDBJ whole genome shotgun (WGS) entry which is preliminary data.</text>
</comment>
<feature type="compositionally biased region" description="Polar residues" evidence="4">
    <location>
        <begin position="715"/>
        <end position="724"/>
    </location>
</feature>
<feature type="region of interest" description="Disordered" evidence="4">
    <location>
        <begin position="1"/>
        <end position="31"/>
    </location>
</feature>
<feature type="compositionally biased region" description="Low complexity" evidence="4">
    <location>
        <begin position="1"/>
        <end position="17"/>
    </location>
</feature>
<evidence type="ECO:0000259" key="5">
    <source>
        <dbReference type="PROSITE" id="PS50067"/>
    </source>
</evidence>
<evidence type="ECO:0000313" key="6">
    <source>
        <dbReference type="EMBL" id="KOO48648.1"/>
    </source>
</evidence>
<protein>
    <submittedName>
        <fullName evidence="6">p-loop containing nucleoside triphosphate hydrolase-like protein</fullName>
    </submittedName>
</protein>
<comment type="similarity">
    <text evidence="3">Belongs to the TRAFAC class myosin-kinesin ATPase superfamily. Kinesin family.</text>
</comment>
<feature type="region of interest" description="Disordered" evidence="4">
    <location>
        <begin position="712"/>
        <end position="759"/>
    </location>
</feature>
<dbReference type="SUPFAM" id="SSF52540">
    <property type="entry name" value="P-loop containing nucleoside triphosphate hydrolases"/>
    <property type="match status" value="1"/>
</dbReference>
<keyword evidence="7" id="KW-1185">Reference proteome</keyword>
<keyword evidence="1 3" id="KW-0547">Nucleotide-binding</keyword>